<gene>
    <name evidence="3" type="ORF">SAMN04487864_10628</name>
</gene>
<evidence type="ECO:0000259" key="2">
    <source>
        <dbReference type="Pfam" id="PF21688"/>
    </source>
</evidence>
<dbReference type="GO" id="GO:0016491">
    <property type="term" value="F:oxidoreductase activity"/>
    <property type="evidence" value="ECO:0007669"/>
    <property type="project" value="InterPro"/>
</dbReference>
<feature type="domain" description="FAD/NAD(P)-binding" evidence="1">
    <location>
        <begin position="103"/>
        <end position="269"/>
    </location>
</feature>
<sequence>MTLIRLRVNDIRVSLRKEKTLKECVADKLGVKKNALQKVQVLHRAVDARRKNNIGLLYHVTVEADLPQSVTRKILSRPGVSEFIPAQPEAPQLGEMPLAERPVIIGAGPAGLVAALELAKYGYRPVVLERGRALHKRVEDVDRFWRTGQFDPASNVQFGMGGAGTFSDGKLTTRVNDPVMADILQAFVKAGAPSEILTEHKPHVGTDKLRAMVQGLAAEIQRCGGEIRCETQAVDFLIKNDRLTGLLLNDGTTLATETVILACGHSARDTYKVLAMKGVGMEAKAFAIGVRVEHPQVLIDKAQYGDFAGHPRLGVADYALVYHTEDKKRVAYSFCMCPGGQVVAAASEEGGVVVNGMSLYRRDSGIANSALVVNVTPDDFGTDPLAGVAFQRKYEELAFVAGGKNYKAPAQSVQSFLQGTLPTLRDAQNYLAESAMRYRDDRHPEKNDASLSVALPSYRPGVRPVSLESVLPPYVSDTLKQGIQYFDRRIQGFDGPSGILTGVETRTSAPLRIVRGADYQSVTHAGLYPCGEGCGYAGGIMSAALDGYHVARAIMKRYKPF</sequence>
<dbReference type="OrthoDB" id="9772594at2"/>
<evidence type="ECO:0000313" key="4">
    <source>
        <dbReference type="Proteomes" id="UP000198943"/>
    </source>
</evidence>
<organism evidence="3 4">
    <name type="scientific">Succiniclasticum ruminis</name>
    <dbReference type="NCBI Taxonomy" id="40841"/>
    <lineage>
        <taxon>Bacteria</taxon>
        <taxon>Bacillati</taxon>
        <taxon>Bacillota</taxon>
        <taxon>Negativicutes</taxon>
        <taxon>Acidaminococcales</taxon>
        <taxon>Acidaminococcaceae</taxon>
        <taxon>Succiniclasticum</taxon>
    </lineage>
</organism>
<dbReference type="Proteomes" id="UP000198943">
    <property type="component" value="Unassembled WGS sequence"/>
</dbReference>
<accession>A0A1G6L2P6</accession>
<proteinExistence type="predicted"/>
<dbReference type="PRINTS" id="PR00419">
    <property type="entry name" value="ADXRDTASE"/>
</dbReference>
<feature type="domain" description="FAD-dependent protein C-terminal" evidence="2">
    <location>
        <begin position="285"/>
        <end position="422"/>
    </location>
</feature>
<reference evidence="4" key="1">
    <citation type="submission" date="2016-10" db="EMBL/GenBank/DDBJ databases">
        <authorList>
            <person name="Varghese N."/>
            <person name="Submissions S."/>
        </authorList>
    </citation>
    <scope>NUCLEOTIDE SEQUENCE [LARGE SCALE GENOMIC DNA]</scope>
    <source>
        <strain evidence="4">DSM 11005</strain>
    </source>
</reference>
<dbReference type="InterPro" id="IPR028348">
    <property type="entry name" value="FAD-binding_protein"/>
</dbReference>
<dbReference type="Gene3D" id="3.50.50.60">
    <property type="entry name" value="FAD/NAD(P)-binding domain"/>
    <property type="match status" value="2"/>
</dbReference>
<dbReference type="Pfam" id="PF21688">
    <property type="entry name" value="FAD-depend_C"/>
    <property type="match status" value="2"/>
</dbReference>
<dbReference type="SUPFAM" id="SSF51905">
    <property type="entry name" value="FAD/NAD(P)-binding domain"/>
    <property type="match status" value="1"/>
</dbReference>
<dbReference type="InterPro" id="IPR049516">
    <property type="entry name" value="FAD-depend_C"/>
</dbReference>
<dbReference type="PIRSF" id="PIRSF038984">
    <property type="entry name" value="FAD_binding_protein"/>
    <property type="match status" value="1"/>
</dbReference>
<dbReference type="InterPro" id="IPR036188">
    <property type="entry name" value="FAD/NAD-bd_sf"/>
</dbReference>
<evidence type="ECO:0000259" key="1">
    <source>
        <dbReference type="Pfam" id="PF07992"/>
    </source>
</evidence>
<dbReference type="AlphaFoldDB" id="A0A1G6L2P6"/>
<dbReference type="Gene3D" id="3.30.70.2700">
    <property type="match status" value="1"/>
</dbReference>
<evidence type="ECO:0000313" key="3">
    <source>
        <dbReference type="EMBL" id="SDC37590.1"/>
    </source>
</evidence>
<dbReference type="PANTHER" id="PTHR42842">
    <property type="entry name" value="FAD/NAD(P)-BINDING OXIDOREDUCTASE"/>
    <property type="match status" value="1"/>
</dbReference>
<keyword evidence="4" id="KW-1185">Reference proteome</keyword>
<protein>
    <submittedName>
        <fullName evidence="3">Uncharacterized protein</fullName>
    </submittedName>
</protein>
<dbReference type="RefSeq" id="WP_093730114.1">
    <property type="nucleotide sequence ID" value="NZ_FMYW01000006.1"/>
</dbReference>
<dbReference type="Pfam" id="PF07992">
    <property type="entry name" value="Pyr_redox_2"/>
    <property type="match status" value="1"/>
</dbReference>
<name>A0A1G6L2P6_9FIRM</name>
<feature type="domain" description="FAD-dependent protein C-terminal" evidence="2">
    <location>
        <begin position="445"/>
        <end position="507"/>
    </location>
</feature>
<dbReference type="PANTHER" id="PTHR42842:SF3">
    <property type="entry name" value="FAD_NAD(P)-BINDING OXIDOREDUCTASE FAMILY PROTEIN"/>
    <property type="match status" value="1"/>
</dbReference>
<dbReference type="EMBL" id="FMYW01000006">
    <property type="protein sequence ID" value="SDC37590.1"/>
    <property type="molecule type" value="Genomic_DNA"/>
</dbReference>
<dbReference type="InterPro" id="IPR023753">
    <property type="entry name" value="FAD/NAD-binding_dom"/>
</dbReference>